<evidence type="ECO:0000256" key="7">
    <source>
        <dbReference type="SAM" id="Phobius"/>
    </source>
</evidence>
<evidence type="ECO:0000313" key="9">
    <source>
        <dbReference type="EMBL" id="MDT0481886.1"/>
    </source>
</evidence>
<sequence length="538" mass="58200">MASLLKQLSGDRVGPGSVAVTLALIVILVGLIGPLRSVRDFVAELVHLDTCAALQGRLADRASQLTPAEIAAEDLASQIEGHSRAVVDYTSRVYTDALLAAEAIFGAIGIVTTMAEYSWVASALTALSIVPTLVIGFYVSKEMKTTWLRLGRIYRRERYIRETLSSRSALLELTAFGTMTRIGRLEKEAQAEICAVRKDPIRAGLRVTGISAGASAILFGLAIFSVFSSVGYEPEAVAAVYGVFGAVNAVAQGGSRVSTIVQYIPTIDAFVEFLDRPEAESSAPASWGKPEIDKIEMRDVHVSYGDGVFAVQGATLQVSRGEMIAIVGKNGAGKTTLLNALLGLVPISKGTVLANDRPVHPAAQEWWLRGFGAMAQDYGKYEVTVEESVRLGCAESTDSHAVDSALRAACAADFVEKLRDREKTQLGEIWGGTGLSGGQWQRLALARVYLRDANVWILDEPSSAIDAETEVTLFEELRRTSGTRSTVVVSHRAWTLRPMDRIYVMDEGRIVEQGCFDELVQQNGAFARLFREQTMSLS</sequence>
<reference evidence="10" key="1">
    <citation type="submission" date="2023-07" db="EMBL/GenBank/DDBJ databases">
        <title>30 novel species of actinomycetes from the DSMZ collection.</title>
        <authorList>
            <person name="Nouioui I."/>
        </authorList>
    </citation>
    <scope>NUCLEOTIDE SEQUENCE [LARGE SCALE GENOMIC DNA]</scope>
    <source>
        <strain evidence="10">DSM 41640</strain>
    </source>
</reference>
<evidence type="ECO:0000256" key="1">
    <source>
        <dbReference type="ARBA" id="ARBA00004651"/>
    </source>
</evidence>
<evidence type="ECO:0000259" key="8">
    <source>
        <dbReference type="PROSITE" id="PS50893"/>
    </source>
</evidence>
<dbReference type="InterPro" id="IPR039421">
    <property type="entry name" value="Type_1_exporter"/>
</dbReference>
<evidence type="ECO:0000256" key="5">
    <source>
        <dbReference type="ARBA" id="ARBA00022989"/>
    </source>
</evidence>
<dbReference type="PROSITE" id="PS50893">
    <property type="entry name" value="ABC_TRANSPORTER_2"/>
    <property type="match status" value="1"/>
</dbReference>
<comment type="subcellular location">
    <subcellularLocation>
        <location evidence="1">Cell membrane</location>
        <topology evidence="1">Multi-pass membrane protein</topology>
    </subcellularLocation>
</comment>
<keyword evidence="3" id="KW-0547">Nucleotide-binding</keyword>
<gene>
    <name evidence="9" type="ORF">RNB18_17070</name>
</gene>
<proteinExistence type="predicted"/>
<keyword evidence="10" id="KW-1185">Reference proteome</keyword>
<feature type="transmembrane region" description="Helical" evidence="7">
    <location>
        <begin position="12"/>
        <end position="32"/>
    </location>
</feature>
<dbReference type="RefSeq" id="WP_311714925.1">
    <property type="nucleotide sequence ID" value="NZ_JAVREZ010000005.1"/>
</dbReference>
<dbReference type="Pfam" id="PF00005">
    <property type="entry name" value="ABC_tran"/>
    <property type="match status" value="1"/>
</dbReference>
<dbReference type="PANTHER" id="PTHR24221">
    <property type="entry name" value="ATP-BINDING CASSETTE SUB-FAMILY B"/>
    <property type="match status" value="1"/>
</dbReference>
<evidence type="ECO:0000256" key="4">
    <source>
        <dbReference type="ARBA" id="ARBA00022840"/>
    </source>
</evidence>
<dbReference type="Gene3D" id="1.20.1560.10">
    <property type="entry name" value="ABC transporter type 1, transmembrane domain"/>
    <property type="match status" value="1"/>
</dbReference>
<feature type="transmembrane region" description="Helical" evidence="7">
    <location>
        <begin position="117"/>
        <end position="139"/>
    </location>
</feature>
<dbReference type="SMART" id="SM00382">
    <property type="entry name" value="AAA"/>
    <property type="match status" value="1"/>
</dbReference>
<name>A0ABU2V8J7_9ACTN</name>
<keyword evidence="6 7" id="KW-0472">Membrane</keyword>
<organism evidence="9 10">
    <name type="scientific">Streptomyces doebereineriae</name>
    <dbReference type="NCBI Taxonomy" id="3075528"/>
    <lineage>
        <taxon>Bacteria</taxon>
        <taxon>Bacillati</taxon>
        <taxon>Actinomycetota</taxon>
        <taxon>Actinomycetes</taxon>
        <taxon>Kitasatosporales</taxon>
        <taxon>Streptomycetaceae</taxon>
        <taxon>Streptomyces</taxon>
    </lineage>
</organism>
<dbReference type="InterPro" id="IPR003439">
    <property type="entry name" value="ABC_transporter-like_ATP-bd"/>
</dbReference>
<dbReference type="Proteomes" id="UP001183824">
    <property type="component" value="Unassembled WGS sequence"/>
</dbReference>
<evidence type="ECO:0000256" key="3">
    <source>
        <dbReference type="ARBA" id="ARBA00022741"/>
    </source>
</evidence>
<dbReference type="InterPro" id="IPR027417">
    <property type="entry name" value="P-loop_NTPase"/>
</dbReference>
<dbReference type="GO" id="GO:0005524">
    <property type="term" value="F:ATP binding"/>
    <property type="evidence" value="ECO:0007669"/>
    <property type="project" value="UniProtKB-KW"/>
</dbReference>
<keyword evidence="2 7" id="KW-0812">Transmembrane</keyword>
<dbReference type="PROSITE" id="PS00211">
    <property type="entry name" value="ABC_TRANSPORTER_1"/>
    <property type="match status" value="1"/>
</dbReference>
<dbReference type="PANTHER" id="PTHR24221:SF654">
    <property type="entry name" value="ATP-BINDING CASSETTE SUB-FAMILY B MEMBER 6"/>
    <property type="match status" value="1"/>
</dbReference>
<protein>
    <submittedName>
        <fullName evidence="9">ABC transporter ATP-binding protein</fullName>
    </submittedName>
</protein>
<dbReference type="EMBL" id="JAVREZ010000005">
    <property type="protein sequence ID" value="MDT0481886.1"/>
    <property type="molecule type" value="Genomic_DNA"/>
</dbReference>
<dbReference type="SUPFAM" id="SSF90123">
    <property type="entry name" value="ABC transporter transmembrane region"/>
    <property type="match status" value="1"/>
</dbReference>
<dbReference type="InterPro" id="IPR017871">
    <property type="entry name" value="ABC_transporter-like_CS"/>
</dbReference>
<feature type="transmembrane region" description="Helical" evidence="7">
    <location>
        <begin position="207"/>
        <end position="227"/>
    </location>
</feature>
<dbReference type="InterPro" id="IPR003593">
    <property type="entry name" value="AAA+_ATPase"/>
</dbReference>
<feature type="domain" description="ABC transporter" evidence="8">
    <location>
        <begin position="295"/>
        <end position="532"/>
    </location>
</feature>
<dbReference type="InterPro" id="IPR036640">
    <property type="entry name" value="ABC1_TM_sf"/>
</dbReference>
<dbReference type="SUPFAM" id="SSF52540">
    <property type="entry name" value="P-loop containing nucleoside triphosphate hydrolases"/>
    <property type="match status" value="1"/>
</dbReference>
<keyword evidence="5 7" id="KW-1133">Transmembrane helix</keyword>
<accession>A0ABU2V8J7</accession>
<evidence type="ECO:0000256" key="2">
    <source>
        <dbReference type="ARBA" id="ARBA00022692"/>
    </source>
</evidence>
<evidence type="ECO:0000256" key="6">
    <source>
        <dbReference type="ARBA" id="ARBA00023136"/>
    </source>
</evidence>
<keyword evidence="4 9" id="KW-0067">ATP-binding</keyword>
<dbReference type="Gene3D" id="3.40.50.300">
    <property type="entry name" value="P-loop containing nucleotide triphosphate hydrolases"/>
    <property type="match status" value="1"/>
</dbReference>
<comment type="caution">
    <text evidence="9">The sequence shown here is derived from an EMBL/GenBank/DDBJ whole genome shotgun (WGS) entry which is preliminary data.</text>
</comment>
<evidence type="ECO:0000313" key="10">
    <source>
        <dbReference type="Proteomes" id="UP001183824"/>
    </source>
</evidence>